<keyword evidence="2" id="KW-1185">Reference proteome</keyword>
<comment type="caution">
    <text evidence="1">The sequence shown here is derived from an EMBL/GenBank/DDBJ whole genome shotgun (WGS) entry which is preliminary data.</text>
</comment>
<proteinExistence type="predicted"/>
<name>A0AA40BD42_9PEZI</name>
<dbReference type="Proteomes" id="UP001172102">
    <property type="component" value="Unassembled WGS sequence"/>
</dbReference>
<dbReference type="AlphaFoldDB" id="A0AA40BD42"/>
<reference evidence="1" key="1">
    <citation type="submission" date="2023-06" db="EMBL/GenBank/DDBJ databases">
        <title>Genome-scale phylogeny and comparative genomics of the fungal order Sordariales.</title>
        <authorList>
            <consortium name="Lawrence Berkeley National Laboratory"/>
            <person name="Hensen N."/>
            <person name="Bonometti L."/>
            <person name="Westerberg I."/>
            <person name="Brannstrom I.O."/>
            <person name="Guillou S."/>
            <person name="Cros-Aarteil S."/>
            <person name="Calhoun S."/>
            <person name="Haridas S."/>
            <person name="Kuo A."/>
            <person name="Mondo S."/>
            <person name="Pangilinan J."/>
            <person name="Riley R."/>
            <person name="Labutti K."/>
            <person name="Andreopoulos B."/>
            <person name="Lipzen A."/>
            <person name="Chen C."/>
            <person name="Yanf M."/>
            <person name="Daum C."/>
            <person name="Ng V."/>
            <person name="Clum A."/>
            <person name="Steindorff A."/>
            <person name="Ohm R."/>
            <person name="Martin F."/>
            <person name="Silar P."/>
            <person name="Natvig D."/>
            <person name="Lalanne C."/>
            <person name="Gautier V."/>
            <person name="Ament-Velasquez S.L."/>
            <person name="Kruys A."/>
            <person name="Hutchinson M.I."/>
            <person name="Powell A.J."/>
            <person name="Barry K."/>
            <person name="Miller A.N."/>
            <person name="Grigoriev I.V."/>
            <person name="Debuchy R."/>
            <person name="Gladieux P."/>
            <person name="Thoren M.H."/>
            <person name="Johannesson H."/>
        </authorList>
    </citation>
    <scope>NUCLEOTIDE SEQUENCE</scope>
    <source>
        <strain evidence="1">SMH4607-1</strain>
    </source>
</reference>
<sequence length="69" mass="8201">MELLEYEVITFSDIPFSRMPDISFSREHCSSYYSQSTRYLSRQSYSSRMQTFKGRRGNMTYIVGCKFIS</sequence>
<evidence type="ECO:0000313" key="2">
    <source>
        <dbReference type="Proteomes" id="UP001172102"/>
    </source>
</evidence>
<evidence type="ECO:0000313" key="1">
    <source>
        <dbReference type="EMBL" id="KAK0731954.1"/>
    </source>
</evidence>
<dbReference type="EMBL" id="JAUKUA010000001">
    <property type="protein sequence ID" value="KAK0731954.1"/>
    <property type="molecule type" value="Genomic_DNA"/>
</dbReference>
<accession>A0AA40BD42</accession>
<protein>
    <submittedName>
        <fullName evidence="1">Uncharacterized protein</fullName>
    </submittedName>
</protein>
<gene>
    <name evidence="1" type="ORF">B0H67DRAFT_91197</name>
</gene>
<organism evidence="1 2">
    <name type="scientific">Lasiosphaeris hirsuta</name>
    <dbReference type="NCBI Taxonomy" id="260670"/>
    <lineage>
        <taxon>Eukaryota</taxon>
        <taxon>Fungi</taxon>
        <taxon>Dikarya</taxon>
        <taxon>Ascomycota</taxon>
        <taxon>Pezizomycotina</taxon>
        <taxon>Sordariomycetes</taxon>
        <taxon>Sordariomycetidae</taxon>
        <taxon>Sordariales</taxon>
        <taxon>Lasiosphaeriaceae</taxon>
        <taxon>Lasiosphaeris</taxon>
    </lineage>
</organism>